<keyword evidence="2" id="KW-1185">Reference proteome</keyword>
<accession>A0A7J9LDJ9</accession>
<name>A0A7J9LDJ9_GOSSC</name>
<reference evidence="1 2" key="1">
    <citation type="journal article" date="2019" name="Genome Biol. Evol.">
        <title>Insights into the evolution of the New World diploid cottons (Gossypium, subgenus Houzingenia) based on genome sequencing.</title>
        <authorList>
            <person name="Grover C.E."/>
            <person name="Arick M.A. 2nd"/>
            <person name="Thrash A."/>
            <person name="Conover J.L."/>
            <person name="Sanders W.S."/>
            <person name="Peterson D.G."/>
            <person name="Frelichowski J.E."/>
            <person name="Scheffler J.A."/>
            <person name="Scheffler B.E."/>
            <person name="Wendel J.F."/>
        </authorList>
    </citation>
    <scope>NUCLEOTIDE SEQUENCE [LARGE SCALE GENOMIC DNA]</scope>
    <source>
        <strain evidence="1">1</strain>
        <tissue evidence="1">Leaf</tissue>
    </source>
</reference>
<evidence type="ECO:0000313" key="2">
    <source>
        <dbReference type="Proteomes" id="UP000593576"/>
    </source>
</evidence>
<evidence type="ECO:0000313" key="1">
    <source>
        <dbReference type="EMBL" id="MBA0856790.1"/>
    </source>
</evidence>
<protein>
    <submittedName>
        <fullName evidence="1">Uncharacterized protein</fullName>
    </submittedName>
</protein>
<dbReference type="EMBL" id="JABFAF010000006">
    <property type="protein sequence ID" value="MBA0856790.1"/>
    <property type="molecule type" value="Genomic_DNA"/>
</dbReference>
<gene>
    <name evidence="1" type="ORF">Goshw_003074</name>
</gene>
<comment type="caution">
    <text evidence="1">The sequence shown here is derived from an EMBL/GenBank/DDBJ whole genome shotgun (WGS) entry which is preliminary data.</text>
</comment>
<dbReference type="Proteomes" id="UP000593576">
    <property type="component" value="Unassembled WGS sequence"/>
</dbReference>
<dbReference type="AlphaFoldDB" id="A0A7J9LDJ9"/>
<sequence>MEKRFLDKVEDNAAIQSYQCDLE</sequence>
<proteinExistence type="predicted"/>
<organism evidence="1 2">
    <name type="scientific">Gossypium schwendimanii</name>
    <name type="common">Cotton</name>
    <dbReference type="NCBI Taxonomy" id="34291"/>
    <lineage>
        <taxon>Eukaryota</taxon>
        <taxon>Viridiplantae</taxon>
        <taxon>Streptophyta</taxon>
        <taxon>Embryophyta</taxon>
        <taxon>Tracheophyta</taxon>
        <taxon>Spermatophyta</taxon>
        <taxon>Magnoliopsida</taxon>
        <taxon>eudicotyledons</taxon>
        <taxon>Gunneridae</taxon>
        <taxon>Pentapetalae</taxon>
        <taxon>rosids</taxon>
        <taxon>malvids</taxon>
        <taxon>Malvales</taxon>
        <taxon>Malvaceae</taxon>
        <taxon>Malvoideae</taxon>
        <taxon>Gossypium</taxon>
    </lineage>
</organism>